<evidence type="ECO:0000256" key="1">
    <source>
        <dbReference type="SAM" id="MobiDB-lite"/>
    </source>
</evidence>
<protein>
    <submittedName>
        <fullName evidence="2">Thioesterase</fullName>
    </submittedName>
</protein>
<feature type="compositionally biased region" description="Low complexity" evidence="1">
    <location>
        <begin position="57"/>
        <end position="71"/>
    </location>
</feature>
<dbReference type="AlphaFoldDB" id="A0A160NXR2"/>
<proteinExistence type="predicted"/>
<dbReference type="EMBL" id="AP017424">
    <property type="protein sequence ID" value="BAU82984.1"/>
    <property type="molecule type" value="Genomic_DNA"/>
</dbReference>
<gene>
    <name evidence="2" type="ORF">SLA_2047</name>
</gene>
<accession>A0A160NXR2</accession>
<dbReference type="KEGG" id="slau:SLA_2047"/>
<evidence type="ECO:0000313" key="2">
    <source>
        <dbReference type="EMBL" id="BAU82984.1"/>
    </source>
</evidence>
<reference evidence="2 3" key="1">
    <citation type="journal article" date="2016" name="Genome Announc.">
        <title>Complete Genome Sequence of Thiostrepton-Producing Streptomyces laurentii ATCC 31255.</title>
        <authorList>
            <person name="Doi K."/>
            <person name="Fujino Y."/>
            <person name="Nagayoshi Y."/>
            <person name="Ohshima T."/>
            <person name="Ogata S."/>
        </authorList>
    </citation>
    <scope>NUCLEOTIDE SEQUENCE [LARGE SCALE GENOMIC DNA]</scope>
    <source>
        <strain evidence="2 3">ATCC 31255</strain>
    </source>
</reference>
<sequence length="87" mass="9464">MATPDLNAMTGLELMRWVQTERPTDIPSIGRLIGMRFDEVEHGRVVVSLDTRPPTPTGRRSSPRAPSSTPAAAPPRPRARCGTTRAS</sequence>
<dbReference type="Proteomes" id="UP000217676">
    <property type="component" value="Chromosome"/>
</dbReference>
<feature type="region of interest" description="Disordered" evidence="1">
    <location>
        <begin position="48"/>
        <end position="87"/>
    </location>
</feature>
<name>A0A160NXR2_STRLU</name>
<keyword evidence="3" id="KW-1185">Reference proteome</keyword>
<organism evidence="2 3">
    <name type="scientific">Streptomyces laurentii</name>
    <dbReference type="NCBI Taxonomy" id="39478"/>
    <lineage>
        <taxon>Bacteria</taxon>
        <taxon>Bacillati</taxon>
        <taxon>Actinomycetota</taxon>
        <taxon>Actinomycetes</taxon>
        <taxon>Kitasatosporales</taxon>
        <taxon>Streptomycetaceae</taxon>
        <taxon>Streptomyces</taxon>
    </lineage>
</organism>
<evidence type="ECO:0000313" key="3">
    <source>
        <dbReference type="Proteomes" id="UP000217676"/>
    </source>
</evidence>